<organism evidence="2 3">
    <name type="scientific">Fusarium zealandicum</name>
    <dbReference type="NCBI Taxonomy" id="1053134"/>
    <lineage>
        <taxon>Eukaryota</taxon>
        <taxon>Fungi</taxon>
        <taxon>Dikarya</taxon>
        <taxon>Ascomycota</taxon>
        <taxon>Pezizomycotina</taxon>
        <taxon>Sordariomycetes</taxon>
        <taxon>Hypocreomycetidae</taxon>
        <taxon>Hypocreales</taxon>
        <taxon>Nectriaceae</taxon>
        <taxon>Fusarium</taxon>
        <taxon>Fusarium staphyleae species complex</taxon>
    </lineage>
</organism>
<feature type="region of interest" description="Disordered" evidence="1">
    <location>
        <begin position="1"/>
        <end position="268"/>
    </location>
</feature>
<feature type="compositionally biased region" description="Basic and acidic residues" evidence="1">
    <location>
        <begin position="340"/>
        <end position="349"/>
    </location>
</feature>
<feature type="compositionally biased region" description="Polar residues" evidence="1">
    <location>
        <begin position="8"/>
        <end position="18"/>
    </location>
</feature>
<evidence type="ECO:0000256" key="1">
    <source>
        <dbReference type="SAM" id="MobiDB-lite"/>
    </source>
</evidence>
<feature type="compositionally biased region" description="Acidic residues" evidence="1">
    <location>
        <begin position="398"/>
        <end position="407"/>
    </location>
</feature>
<reference evidence="2" key="1">
    <citation type="journal article" date="2020" name="BMC Genomics">
        <title>Correction to: Identification and distribution of gene clusters required for synthesis of sphingolipid metabolism inhibitors in diverse species of the filamentous fungus Fusarium.</title>
        <authorList>
            <person name="Kim H.S."/>
            <person name="Lohmar J.M."/>
            <person name="Busman M."/>
            <person name="Brown D.W."/>
            <person name="Naumann T.A."/>
            <person name="Divon H.H."/>
            <person name="Lysoe E."/>
            <person name="Uhlig S."/>
            <person name="Proctor R.H."/>
        </authorList>
    </citation>
    <scope>NUCLEOTIDE SEQUENCE</scope>
    <source>
        <strain evidence="2">NRRL 22465</strain>
    </source>
</reference>
<feature type="compositionally biased region" description="Basic and acidic residues" evidence="1">
    <location>
        <begin position="442"/>
        <end position="457"/>
    </location>
</feature>
<dbReference type="EMBL" id="JABEYC010000450">
    <property type="protein sequence ID" value="KAF4977244.1"/>
    <property type="molecule type" value="Genomic_DNA"/>
</dbReference>
<keyword evidence="3" id="KW-1185">Reference proteome</keyword>
<feature type="region of interest" description="Disordered" evidence="1">
    <location>
        <begin position="309"/>
        <end position="377"/>
    </location>
</feature>
<feature type="compositionally biased region" description="Low complexity" evidence="1">
    <location>
        <begin position="697"/>
        <end position="718"/>
    </location>
</feature>
<feature type="region of interest" description="Disordered" evidence="1">
    <location>
        <begin position="489"/>
        <end position="601"/>
    </location>
</feature>
<protein>
    <submittedName>
        <fullName evidence="2">Uncharacterized protein</fullName>
    </submittedName>
</protein>
<dbReference type="OrthoDB" id="5386674at2759"/>
<reference evidence="2" key="2">
    <citation type="submission" date="2020-05" db="EMBL/GenBank/DDBJ databases">
        <authorList>
            <person name="Kim H.-S."/>
            <person name="Proctor R.H."/>
            <person name="Brown D.W."/>
        </authorList>
    </citation>
    <scope>NUCLEOTIDE SEQUENCE</scope>
    <source>
        <strain evidence="2">NRRL 22465</strain>
    </source>
</reference>
<dbReference type="AlphaFoldDB" id="A0A8H4XJU8"/>
<feature type="compositionally biased region" description="Polar residues" evidence="1">
    <location>
        <begin position="719"/>
        <end position="729"/>
    </location>
</feature>
<gene>
    <name evidence="2" type="ORF">FZEAL_6208</name>
</gene>
<evidence type="ECO:0000313" key="2">
    <source>
        <dbReference type="EMBL" id="KAF4977244.1"/>
    </source>
</evidence>
<feature type="compositionally biased region" description="Basic and acidic residues" evidence="1">
    <location>
        <begin position="152"/>
        <end position="186"/>
    </location>
</feature>
<feature type="compositionally biased region" description="Basic and acidic residues" evidence="1">
    <location>
        <begin position="250"/>
        <end position="259"/>
    </location>
</feature>
<sequence length="970" mass="106445">MQEPAQPQGRSRSNSLQQMLDLEKKLNFQRIHHGSVPPSPSCTDSSFPPSPGFPPRRFELVPKESKKALPPVRNYSAVPPPLFSSHSTPARAESPNVIHRKPVGQGVSRKSSRDQFSNDQTSDKPGQKTVAFMFPPDVEEQRSVCLSPTWEAYDRRKKEKKEEKRKETEKRKEEEEKKKEKERDQAMNEALEEAWKNAPKPRGRKLSKPPPPSPAVLAAQGRSMTDPVRPQKQKTRSRSSSLLGFSIGRNNDDPDEPKRSRSSSLTSLFRNSFEIRRASFDQTSTTGFLGGVKLEKKKEDFHKKVLEDQAKGNSSVHPALRKSFLGHGSFTPLKASASQSRDKEADAQRRAYPPISINTAGGRGQGIKSPKSPKRRGSVNIYLWSARAKRNSVADECAVADDTEGEEEQKMEQPAKGEMLYNKAQGLTRRGGLHIKTGSHSTLRDQEEPKSATKDAHGQATPTAQNGQSQKTQATSPILTKVETVVGGHITQDTITVSRPPVTSLGKPQPRRESSASSLAPPPAPPRKSSKRKSLAVLTRMQTEPIPHDTKPNSKMPIGGPKERNSMDSATSSKSKHTPPSIRYEHTSPGVRPMLDSVDSTPAVNTKWNLREAAKSAFGRGHSSHGSVSSTASSFNKELVTPKSAAVSPRHDAPVPTATEFQESMGWNTESSAPLMAQNTRRSPKHLAALGAMASPASGRPTTSSSESSYSDAIQSASPLSTPHTTPPQSEMGHSPSMATIKPFHYANPGHQVSPCWSYTNSPQLAPSDRFEPSDLSSSEAEMDPIQEAANRVMEAFSNANLRSAAFQRKRSNLDSSAESSFASSPMLPLKHKDRSKGRLRSPSNATFGPPLSPRLDRVQSPLRGHRATLSDPEASIKTLRRRSNLDHHQPGEPIAKMFVECCACRYYHDMPSKLYEAMSNPDAVLSSTEQLGFAGSVSMTVRCPWCKHEMSTKCCAGFAATVYIKERFH</sequence>
<feature type="region of interest" description="Disordered" evidence="1">
    <location>
        <begin position="817"/>
        <end position="890"/>
    </location>
</feature>
<feature type="compositionally biased region" description="Polar residues" evidence="1">
    <location>
        <begin position="460"/>
        <end position="477"/>
    </location>
</feature>
<feature type="compositionally biased region" description="Basic and acidic residues" evidence="1">
    <location>
        <begin position="56"/>
        <end position="67"/>
    </location>
</feature>
<feature type="region of interest" description="Disordered" evidence="1">
    <location>
        <begin position="393"/>
        <end position="477"/>
    </location>
</feature>
<proteinExistence type="predicted"/>
<feature type="region of interest" description="Disordered" evidence="1">
    <location>
        <begin position="661"/>
        <end position="745"/>
    </location>
</feature>
<accession>A0A8H4XJU8</accession>
<comment type="caution">
    <text evidence="2">The sequence shown here is derived from an EMBL/GenBank/DDBJ whole genome shotgun (WGS) entry which is preliminary data.</text>
</comment>
<feature type="compositionally biased region" description="Basic residues" evidence="1">
    <location>
        <begin position="830"/>
        <end position="840"/>
    </location>
</feature>
<dbReference type="Proteomes" id="UP000635477">
    <property type="component" value="Unassembled WGS sequence"/>
</dbReference>
<name>A0A8H4XJU8_9HYPO</name>
<feature type="compositionally biased region" description="Polar residues" evidence="1">
    <location>
        <begin position="661"/>
        <end position="681"/>
    </location>
</feature>
<evidence type="ECO:0000313" key="3">
    <source>
        <dbReference type="Proteomes" id="UP000635477"/>
    </source>
</evidence>